<feature type="binding site" evidence="3">
    <location>
        <position position="72"/>
    </location>
    <ligand>
        <name>substrate</name>
    </ligand>
</feature>
<dbReference type="InterPro" id="IPR050134">
    <property type="entry name" value="NAD-dep_sirtuin_deacylases"/>
</dbReference>
<evidence type="ECO:0000259" key="5">
    <source>
        <dbReference type="PROSITE" id="PS50305"/>
    </source>
</evidence>
<sequence>MSSEPISAAIDALRTANTITVLTGAGMSAESGVPTFRDVQTGLWAKYNPMTLATPEAWEDDPALVWAWYQRRRAMLAAVEPNAGHQALATWARTADVRLVTQNVDDLHERAGSSDVVHVHGSLFACRCDTCGREHDAEVSDPEGDRVLPPECECGGLVRPGVVWFGEMLPQNAFAEATARSEACDVFILVGTSGVVYPAAGLPHIARGAGATIIEINPDETDLSDACDITLRSTAAVALPAMVDALASSHDT</sequence>
<name>A0ABT1H968_9NOCA</name>
<dbReference type="PANTHER" id="PTHR11085:SF4">
    <property type="entry name" value="NAD-DEPENDENT PROTEIN DEACYLASE"/>
    <property type="match status" value="1"/>
</dbReference>
<dbReference type="InterPro" id="IPR026591">
    <property type="entry name" value="Sirtuin_cat_small_dom_sf"/>
</dbReference>
<comment type="caution">
    <text evidence="3">Lacks conserved residue(s) required for the propagation of feature annotation.</text>
</comment>
<dbReference type="EC" id="2.3.1.286" evidence="3"/>
<comment type="similarity">
    <text evidence="3">Belongs to the sirtuin family. Class III subfamily.</text>
</comment>
<dbReference type="Pfam" id="PF02146">
    <property type="entry name" value="SIR2"/>
    <property type="match status" value="1"/>
</dbReference>
<dbReference type="InterPro" id="IPR027546">
    <property type="entry name" value="Sirtuin_class_III"/>
</dbReference>
<dbReference type="HAMAP" id="MF_01121">
    <property type="entry name" value="Sirtuin_ClassIII"/>
    <property type="match status" value="1"/>
</dbReference>
<feature type="active site" description="Proton acceptor" evidence="3 4">
    <location>
        <position position="120"/>
    </location>
</feature>
<evidence type="ECO:0000313" key="7">
    <source>
        <dbReference type="Proteomes" id="UP001206895"/>
    </source>
</evidence>
<feature type="binding site" evidence="3 4">
    <location>
        <position position="128"/>
    </location>
    <ligand>
        <name>Zn(2+)</name>
        <dbReference type="ChEBI" id="CHEBI:29105"/>
    </ligand>
</feature>
<dbReference type="Gene3D" id="3.40.50.1220">
    <property type="entry name" value="TPP-binding domain"/>
    <property type="match status" value="1"/>
</dbReference>
<dbReference type="EMBL" id="JAMTCJ010000001">
    <property type="protein sequence ID" value="MCP2174801.1"/>
    <property type="molecule type" value="Genomic_DNA"/>
</dbReference>
<feature type="binding site" evidence="3 4">
    <location>
        <position position="131"/>
    </location>
    <ligand>
        <name>Zn(2+)</name>
        <dbReference type="ChEBI" id="CHEBI:29105"/>
    </ligand>
</feature>
<comment type="cofactor">
    <cofactor evidence="3">
        <name>Zn(2+)</name>
        <dbReference type="ChEBI" id="CHEBI:29105"/>
    </cofactor>
    <text evidence="3">Binds 1 zinc ion per subunit.</text>
</comment>
<proteinExistence type="inferred from homology"/>
<gene>
    <name evidence="3" type="primary">cobB</name>
    <name evidence="6" type="ORF">LX13_000608</name>
</gene>
<dbReference type="PROSITE" id="PS50305">
    <property type="entry name" value="SIRTUIN"/>
    <property type="match status" value="1"/>
</dbReference>
<dbReference type="PANTHER" id="PTHR11085">
    <property type="entry name" value="NAD-DEPENDENT PROTEIN DEACYLASE SIRTUIN-5, MITOCHONDRIAL-RELATED"/>
    <property type="match status" value="1"/>
</dbReference>
<dbReference type="InterPro" id="IPR026590">
    <property type="entry name" value="Ssirtuin_cat_dom"/>
</dbReference>
<comment type="domain">
    <text evidence="3">2 residues (Tyr-69 and Arg-72) present in a large hydrophobic pocket are probably involved in substrate specificity. They are important for desuccinylation activity, but dispensable for deacetylation activity.</text>
</comment>
<dbReference type="InterPro" id="IPR029035">
    <property type="entry name" value="DHS-like_NAD/FAD-binding_dom"/>
</dbReference>
<feature type="domain" description="Deacetylase sirtuin-type" evidence="5">
    <location>
        <begin position="1"/>
        <end position="252"/>
    </location>
</feature>
<keyword evidence="3" id="KW-0963">Cytoplasm</keyword>
<protein>
    <recommendedName>
        <fullName evidence="3">NAD-dependent protein deacylase</fullName>
        <ecNumber evidence="3">2.3.1.286</ecNumber>
    </recommendedName>
    <alternativeName>
        <fullName evidence="3">Regulatory protein SIR2 homolog</fullName>
    </alternativeName>
</protein>
<feature type="binding site" evidence="3">
    <location>
        <begin position="191"/>
        <end position="193"/>
    </location>
    <ligand>
        <name>NAD(+)</name>
        <dbReference type="ChEBI" id="CHEBI:57540"/>
    </ligand>
</feature>
<feature type="binding site" evidence="3 4">
    <location>
        <position position="154"/>
    </location>
    <ligand>
        <name>Zn(2+)</name>
        <dbReference type="ChEBI" id="CHEBI:29105"/>
    </ligand>
</feature>
<dbReference type="Proteomes" id="UP001206895">
    <property type="component" value="Unassembled WGS sequence"/>
</dbReference>
<reference evidence="6 7" key="1">
    <citation type="submission" date="2022-06" db="EMBL/GenBank/DDBJ databases">
        <title>Genomic Encyclopedia of Archaeal and Bacterial Type Strains, Phase II (KMG-II): from individual species to whole genera.</title>
        <authorList>
            <person name="Goeker M."/>
        </authorList>
    </citation>
    <scope>NUCLEOTIDE SEQUENCE [LARGE SCALE GENOMIC DNA]</scope>
    <source>
        <strain evidence="6 7">DSM 44693</strain>
    </source>
</reference>
<keyword evidence="1" id="KW-0808">Transferase</keyword>
<feature type="binding site" evidence="3">
    <location>
        <position position="235"/>
    </location>
    <ligand>
        <name>NAD(+)</name>
        <dbReference type="ChEBI" id="CHEBI:57540"/>
    </ligand>
</feature>
<comment type="function">
    <text evidence="3">NAD-dependent lysine deacetylase and desuccinylase that specifically removes acetyl and succinyl groups on target proteins. Modulates the activities of several proteins which are inactive in their acylated form.</text>
</comment>
<comment type="catalytic activity">
    <reaction evidence="3">
        <text>N(6)-succinyl-L-lysyl-[protein] + NAD(+) + H2O = 2''-O-succinyl-ADP-D-ribose + nicotinamide + L-lysyl-[protein]</text>
        <dbReference type="Rhea" id="RHEA:47668"/>
        <dbReference type="Rhea" id="RHEA-COMP:9752"/>
        <dbReference type="Rhea" id="RHEA-COMP:11877"/>
        <dbReference type="ChEBI" id="CHEBI:15377"/>
        <dbReference type="ChEBI" id="CHEBI:17154"/>
        <dbReference type="ChEBI" id="CHEBI:29969"/>
        <dbReference type="ChEBI" id="CHEBI:57540"/>
        <dbReference type="ChEBI" id="CHEBI:87830"/>
        <dbReference type="ChEBI" id="CHEBI:87832"/>
    </reaction>
</comment>
<evidence type="ECO:0000256" key="1">
    <source>
        <dbReference type="ARBA" id="ARBA00022679"/>
    </source>
</evidence>
<dbReference type="CDD" id="cd01412">
    <property type="entry name" value="SIRT5_Af1_CobB"/>
    <property type="match status" value="1"/>
</dbReference>
<evidence type="ECO:0000313" key="6">
    <source>
        <dbReference type="EMBL" id="MCP2174801.1"/>
    </source>
</evidence>
<dbReference type="SUPFAM" id="SSF52467">
    <property type="entry name" value="DHS-like NAD/FAD-binding domain"/>
    <property type="match status" value="1"/>
</dbReference>
<keyword evidence="7" id="KW-1185">Reference proteome</keyword>
<dbReference type="NCBIfam" id="NF001753">
    <property type="entry name" value="PRK00481.1-3"/>
    <property type="match status" value="1"/>
</dbReference>
<organism evidence="6 7">
    <name type="scientific">Williamsia maris</name>
    <dbReference type="NCBI Taxonomy" id="72806"/>
    <lineage>
        <taxon>Bacteria</taxon>
        <taxon>Bacillati</taxon>
        <taxon>Actinomycetota</taxon>
        <taxon>Actinomycetes</taxon>
        <taxon>Mycobacteriales</taxon>
        <taxon>Nocardiaceae</taxon>
        <taxon>Williamsia</taxon>
    </lineage>
</organism>
<keyword evidence="3 4" id="KW-0479">Metal-binding</keyword>
<keyword evidence="2 3" id="KW-0520">NAD</keyword>
<evidence type="ECO:0000256" key="3">
    <source>
        <dbReference type="HAMAP-Rule" id="MF_01121"/>
    </source>
</evidence>
<feature type="binding site" evidence="3 4">
    <location>
        <position position="152"/>
    </location>
    <ligand>
        <name>Zn(2+)</name>
        <dbReference type="ChEBI" id="CHEBI:29105"/>
    </ligand>
</feature>
<feature type="binding site" evidence="3">
    <location>
        <begin position="217"/>
        <end position="219"/>
    </location>
    <ligand>
        <name>NAD(+)</name>
        <dbReference type="ChEBI" id="CHEBI:57540"/>
    </ligand>
</feature>
<comment type="subcellular location">
    <subcellularLocation>
        <location evidence="3">Cytoplasm</location>
    </subcellularLocation>
</comment>
<dbReference type="Gene3D" id="3.30.1600.10">
    <property type="entry name" value="SIR2/SIRT2 'Small Domain"/>
    <property type="match status" value="1"/>
</dbReference>
<evidence type="ECO:0000256" key="2">
    <source>
        <dbReference type="ARBA" id="ARBA00023027"/>
    </source>
</evidence>
<comment type="catalytic activity">
    <reaction evidence="3">
        <text>N(6)-acetyl-L-lysyl-[protein] + NAD(+) + H2O = 2''-O-acetyl-ADP-D-ribose + nicotinamide + L-lysyl-[protein]</text>
        <dbReference type="Rhea" id="RHEA:43636"/>
        <dbReference type="Rhea" id="RHEA-COMP:9752"/>
        <dbReference type="Rhea" id="RHEA-COMP:10731"/>
        <dbReference type="ChEBI" id="CHEBI:15377"/>
        <dbReference type="ChEBI" id="CHEBI:17154"/>
        <dbReference type="ChEBI" id="CHEBI:29969"/>
        <dbReference type="ChEBI" id="CHEBI:57540"/>
        <dbReference type="ChEBI" id="CHEBI:61930"/>
        <dbReference type="ChEBI" id="CHEBI:83767"/>
        <dbReference type="EC" id="2.3.1.286"/>
    </reaction>
</comment>
<dbReference type="RefSeq" id="WP_301300481.1">
    <property type="nucleotide sequence ID" value="NZ_BAAAJQ010000001.1"/>
</dbReference>
<keyword evidence="3 4" id="KW-0862">Zinc</keyword>
<evidence type="ECO:0000256" key="4">
    <source>
        <dbReference type="PROSITE-ProRule" id="PRU00236"/>
    </source>
</evidence>
<feature type="binding site" evidence="3">
    <location>
        <begin position="102"/>
        <end position="105"/>
    </location>
    <ligand>
        <name>NAD(+)</name>
        <dbReference type="ChEBI" id="CHEBI:57540"/>
    </ligand>
</feature>
<accession>A0ABT1H968</accession>
<feature type="binding site" evidence="3">
    <location>
        <position position="69"/>
    </location>
    <ligand>
        <name>substrate</name>
    </ligand>
</feature>
<dbReference type="InterPro" id="IPR003000">
    <property type="entry name" value="Sirtuin"/>
</dbReference>
<comment type="caution">
    <text evidence="6">The sequence shown here is derived from an EMBL/GenBank/DDBJ whole genome shotgun (WGS) entry which is preliminary data.</text>
</comment>